<evidence type="ECO:0000313" key="5">
    <source>
        <dbReference type="Proteomes" id="UP000325313"/>
    </source>
</evidence>
<dbReference type="OrthoDB" id="3242359at2759"/>
<feature type="region of interest" description="Disordered" evidence="1">
    <location>
        <begin position="1"/>
        <end position="20"/>
    </location>
</feature>
<accession>A0A5B0MQ56</accession>
<dbReference type="AlphaFoldDB" id="A0A5B0MQ56"/>
<name>A0A5B0MQ56_PUCGR</name>
<dbReference type="Gene3D" id="3.30.420.10">
    <property type="entry name" value="Ribonuclease H-like superfamily/Ribonuclease H"/>
    <property type="match status" value="1"/>
</dbReference>
<evidence type="ECO:0000313" key="4">
    <source>
        <dbReference type="Proteomes" id="UP000324748"/>
    </source>
</evidence>
<comment type="caution">
    <text evidence="2">The sequence shown here is derived from an EMBL/GenBank/DDBJ whole genome shotgun (WGS) entry which is preliminary data.</text>
</comment>
<organism evidence="2 5">
    <name type="scientific">Puccinia graminis f. sp. tritici</name>
    <dbReference type="NCBI Taxonomy" id="56615"/>
    <lineage>
        <taxon>Eukaryota</taxon>
        <taxon>Fungi</taxon>
        <taxon>Dikarya</taxon>
        <taxon>Basidiomycota</taxon>
        <taxon>Pucciniomycotina</taxon>
        <taxon>Pucciniomycetes</taxon>
        <taxon>Pucciniales</taxon>
        <taxon>Pucciniaceae</taxon>
        <taxon>Puccinia</taxon>
    </lineage>
</organism>
<dbReference type="GO" id="GO:0003676">
    <property type="term" value="F:nucleic acid binding"/>
    <property type="evidence" value="ECO:0007669"/>
    <property type="project" value="InterPro"/>
</dbReference>
<proteinExistence type="predicted"/>
<evidence type="ECO:0000313" key="3">
    <source>
        <dbReference type="EMBL" id="KAA1094868.1"/>
    </source>
</evidence>
<dbReference type="EMBL" id="VSWC01000079">
    <property type="protein sequence ID" value="KAA1094868.1"/>
    <property type="molecule type" value="Genomic_DNA"/>
</dbReference>
<reference evidence="4 5" key="1">
    <citation type="submission" date="2019-05" db="EMBL/GenBank/DDBJ databases">
        <title>Emergence of the Ug99 lineage of the wheat stem rust pathogen through somatic hybridization.</title>
        <authorList>
            <person name="Li F."/>
            <person name="Upadhyaya N.M."/>
            <person name="Sperschneider J."/>
            <person name="Matny O."/>
            <person name="Nguyen-Phuc H."/>
            <person name="Mago R."/>
            <person name="Raley C."/>
            <person name="Miller M.E."/>
            <person name="Silverstein K.A.T."/>
            <person name="Henningsen E."/>
            <person name="Hirsch C.D."/>
            <person name="Visser B."/>
            <person name="Pretorius Z.A."/>
            <person name="Steffenson B.J."/>
            <person name="Schwessinger B."/>
            <person name="Dodds P.N."/>
            <person name="Figueroa M."/>
        </authorList>
    </citation>
    <scope>NUCLEOTIDE SEQUENCE [LARGE SCALE GENOMIC DNA]</scope>
    <source>
        <strain evidence="3">21-0</strain>
        <strain evidence="2 5">Ug99</strain>
    </source>
</reference>
<dbReference type="Proteomes" id="UP000324748">
    <property type="component" value="Unassembled WGS sequence"/>
</dbReference>
<dbReference type="EMBL" id="VDEP01000444">
    <property type="protein sequence ID" value="KAA1079041.1"/>
    <property type="molecule type" value="Genomic_DNA"/>
</dbReference>
<evidence type="ECO:0000256" key="1">
    <source>
        <dbReference type="SAM" id="MobiDB-lite"/>
    </source>
</evidence>
<gene>
    <name evidence="3" type="ORF">PGT21_031745</name>
    <name evidence="2" type="ORF">PGTUg99_007262</name>
</gene>
<sequence>MKKDKLEIGGGFAGGNQSQNLDHQQLITEPQSSMIDLGTTSINLEQTWIVLMGCIRGQPKLTTKQKAHIAGMSHGQVARIVGSGQTTVSLIVPRARTQSLNKMKEAIQQGWDDIPVDHLKSLVKSMPNQMCLVVEASGGPIKY</sequence>
<keyword evidence="4" id="KW-1185">Reference proteome</keyword>
<dbReference type="InterPro" id="IPR036397">
    <property type="entry name" value="RNaseH_sf"/>
</dbReference>
<dbReference type="Proteomes" id="UP000325313">
    <property type="component" value="Unassembled WGS sequence"/>
</dbReference>
<evidence type="ECO:0000313" key="2">
    <source>
        <dbReference type="EMBL" id="KAA1079041.1"/>
    </source>
</evidence>
<protein>
    <submittedName>
        <fullName evidence="2">Uncharacterized protein</fullName>
    </submittedName>
</protein>